<dbReference type="RefSeq" id="WP_145275935.1">
    <property type="nucleotide sequence ID" value="NZ_CP036426.1"/>
</dbReference>
<name>A0A518HAM5_9BACT</name>
<dbReference type="AlphaFoldDB" id="A0A518HAM5"/>
<keyword evidence="2" id="KW-1185">Reference proteome</keyword>
<dbReference type="KEGG" id="tpla:ElP_58040"/>
<gene>
    <name evidence="1" type="ORF">ElP_58040</name>
</gene>
<protein>
    <submittedName>
        <fullName evidence="1">Helix-hairpin-helix motif protein</fullName>
    </submittedName>
</protein>
<dbReference type="InterPro" id="IPR010994">
    <property type="entry name" value="RuvA_2-like"/>
</dbReference>
<dbReference type="Pfam" id="PF12836">
    <property type="entry name" value="HHH_3"/>
    <property type="match status" value="1"/>
</dbReference>
<reference evidence="1 2" key="1">
    <citation type="submission" date="2019-02" db="EMBL/GenBank/DDBJ databases">
        <title>Deep-cultivation of Planctomycetes and their phenomic and genomic characterization uncovers novel biology.</title>
        <authorList>
            <person name="Wiegand S."/>
            <person name="Jogler M."/>
            <person name="Boedeker C."/>
            <person name="Pinto D."/>
            <person name="Vollmers J."/>
            <person name="Rivas-Marin E."/>
            <person name="Kohn T."/>
            <person name="Peeters S.H."/>
            <person name="Heuer A."/>
            <person name="Rast P."/>
            <person name="Oberbeckmann S."/>
            <person name="Bunk B."/>
            <person name="Jeske O."/>
            <person name="Meyerdierks A."/>
            <person name="Storesund J.E."/>
            <person name="Kallscheuer N."/>
            <person name="Luecker S."/>
            <person name="Lage O.M."/>
            <person name="Pohl T."/>
            <person name="Merkel B.J."/>
            <person name="Hornburger P."/>
            <person name="Mueller R.-W."/>
            <person name="Bruemmer F."/>
            <person name="Labrenz M."/>
            <person name="Spormann A.M."/>
            <person name="Op den Camp H."/>
            <person name="Overmann J."/>
            <person name="Amann R."/>
            <person name="Jetten M.S.M."/>
            <person name="Mascher T."/>
            <person name="Medema M.H."/>
            <person name="Devos D.P."/>
            <person name="Kaster A.-K."/>
            <person name="Ovreas L."/>
            <person name="Rohde M."/>
            <person name="Galperin M.Y."/>
            <person name="Jogler C."/>
        </authorList>
    </citation>
    <scope>NUCLEOTIDE SEQUENCE [LARGE SCALE GENOMIC DNA]</scope>
    <source>
        <strain evidence="1 2">ElP</strain>
    </source>
</reference>
<sequence>MTRTEVESPWGWAVPQRSALATIVGVGAIALLLGRPAAGPAVPPPPGAVSVELNSAPPAVLLALPGLGPSRVDRIVSAREEAPFESLADLERRVKGIGPATIRGIEPWARISEATGTMPPDR</sequence>
<accession>A0A518HAM5</accession>
<dbReference type="Gene3D" id="1.10.150.320">
    <property type="entry name" value="Photosystem II 12 kDa extrinsic protein"/>
    <property type="match status" value="1"/>
</dbReference>
<dbReference type="SUPFAM" id="SSF47781">
    <property type="entry name" value="RuvA domain 2-like"/>
    <property type="match status" value="1"/>
</dbReference>
<dbReference type="Proteomes" id="UP000317835">
    <property type="component" value="Chromosome"/>
</dbReference>
<dbReference type="EMBL" id="CP036426">
    <property type="protein sequence ID" value="QDV37857.1"/>
    <property type="molecule type" value="Genomic_DNA"/>
</dbReference>
<organism evidence="1 2">
    <name type="scientific">Tautonia plasticadhaerens</name>
    <dbReference type="NCBI Taxonomy" id="2527974"/>
    <lineage>
        <taxon>Bacteria</taxon>
        <taxon>Pseudomonadati</taxon>
        <taxon>Planctomycetota</taxon>
        <taxon>Planctomycetia</taxon>
        <taxon>Isosphaerales</taxon>
        <taxon>Isosphaeraceae</taxon>
        <taxon>Tautonia</taxon>
    </lineage>
</organism>
<dbReference type="OrthoDB" id="9790239at2"/>
<evidence type="ECO:0000313" key="2">
    <source>
        <dbReference type="Proteomes" id="UP000317835"/>
    </source>
</evidence>
<evidence type="ECO:0000313" key="1">
    <source>
        <dbReference type="EMBL" id="QDV37857.1"/>
    </source>
</evidence>
<proteinExistence type="predicted"/>